<dbReference type="InterPro" id="IPR036621">
    <property type="entry name" value="Anticodon-bd_dom_sf"/>
</dbReference>
<dbReference type="GO" id="GO:0070150">
    <property type="term" value="P:mitochondrial glycyl-tRNA aminoacylation"/>
    <property type="evidence" value="ECO:0007669"/>
    <property type="project" value="TreeGrafter"/>
</dbReference>
<dbReference type="InterPro" id="IPR027031">
    <property type="entry name" value="Gly-tRNA_synthase/POLG2"/>
</dbReference>
<evidence type="ECO:0000259" key="10">
    <source>
        <dbReference type="PROSITE" id="PS50862"/>
    </source>
</evidence>
<dbReference type="InterPro" id="IPR033731">
    <property type="entry name" value="GlyRS-like_core"/>
</dbReference>
<dbReference type="PANTHER" id="PTHR10745">
    <property type="entry name" value="GLYCYL-TRNA SYNTHETASE/DNA POLYMERASE SUBUNIT GAMMA-2"/>
    <property type="match status" value="1"/>
</dbReference>
<dbReference type="PRINTS" id="PR01043">
    <property type="entry name" value="TRNASYNTHGLY"/>
</dbReference>
<dbReference type="Pfam" id="PF03129">
    <property type="entry name" value="HGTP_anticodon"/>
    <property type="match status" value="1"/>
</dbReference>
<dbReference type="InterPro" id="IPR004154">
    <property type="entry name" value="Anticodon-bd"/>
</dbReference>
<keyword evidence="9" id="KW-0175">Coiled coil</keyword>
<dbReference type="InterPro" id="IPR006195">
    <property type="entry name" value="aa-tRNA-synth_II"/>
</dbReference>
<name>A0A267GEI0_9PLAT</name>
<dbReference type="PROSITE" id="PS50862">
    <property type="entry name" value="AA_TRNA_LIGASE_II"/>
    <property type="match status" value="1"/>
</dbReference>
<dbReference type="Gene3D" id="3.40.50.800">
    <property type="entry name" value="Anticodon-binding domain"/>
    <property type="match status" value="1"/>
</dbReference>
<evidence type="ECO:0000256" key="6">
    <source>
        <dbReference type="ARBA" id="ARBA00022917"/>
    </source>
</evidence>
<evidence type="ECO:0000256" key="2">
    <source>
        <dbReference type="ARBA" id="ARBA00012829"/>
    </source>
</evidence>
<dbReference type="Pfam" id="PF00587">
    <property type="entry name" value="tRNA-synt_2b"/>
    <property type="match status" value="1"/>
</dbReference>
<keyword evidence="7" id="KW-0030">Aminoacyl-tRNA synthetase</keyword>
<proteinExistence type="inferred from homology"/>
<keyword evidence="6" id="KW-0648">Protein biosynthesis</keyword>
<evidence type="ECO:0000256" key="8">
    <source>
        <dbReference type="ARBA" id="ARBA00030057"/>
    </source>
</evidence>
<organism evidence="11 12">
    <name type="scientific">Macrostomum lignano</name>
    <dbReference type="NCBI Taxonomy" id="282301"/>
    <lineage>
        <taxon>Eukaryota</taxon>
        <taxon>Metazoa</taxon>
        <taxon>Spiralia</taxon>
        <taxon>Lophotrochozoa</taxon>
        <taxon>Platyhelminthes</taxon>
        <taxon>Rhabditophora</taxon>
        <taxon>Macrostomorpha</taxon>
        <taxon>Macrostomida</taxon>
        <taxon>Macrostomidae</taxon>
        <taxon>Macrostomum</taxon>
    </lineage>
</organism>
<dbReference type="SUPFAM" id="SSF55681">
    <property type="entry name" value="Class II aaRS and biotin synthetases"/>
    <property type="match status" value="1"/>
</dbReference>
<dbReference type="InterPro" id="IPR002315">
    <property type="entry name" value="tRNA-synt_gly"/>
</dbReference>
<keyword evidence="12" id="KW-1185">Reference proteome</keyword>
<dbReference type="NCBIfam" id="TIGR00389">
    <property type="entry name" value="glyS_dimeric"/>
    <property type="match status" value="1"/>
</dbReference>
<dbReference type="Gene3D" id="3.30.930.10">
    <property type="entry name" value="Bira Bifunctional Protein, Domain 2"/>
    <property type="match status" value="1"/>
</dbReference>
<dbReference type="GO" id="GO:0004820">
    <property type="term" value="F:glycine-tRNA ligase activity"/>
    <property type="evidence" value="ECO:0007669"/>
    <property type="project" value="UniProtKB-EC"/>
</dbReference>
<dbReference type="Gene3D" id="3.30.40.230">
    <property type="match status" value="1"/>
</dbReference>
<dbReference type="GO" id="GO:0005524">
    <property type="term" value="F:ATP binding"/>
    <property type="evidence" value="ECO:0007669"/>
    <property type="project" value="UniProtKB-KW"/>
</dbReference>
<keyword evidence="3" id="KW-0436">Ligase</keyword>
<sequence>MLRRITFFKPYYCSGCCTRFKSTFSKDPVSNPDGSSLPDSEKAIHPFRVAVEEQGSIVKRLIKEATTSSEELDKAVIKLKNKKQLLEAKLQELSSSIPQVNKVKLDDLIKQRFYYDQSFSIYGGVTGLYDFGPAGCAVKNHLLQDWRQFFVLADGMLEVDCPVLTPEAPLQASGHVEKFTDYLISDSLTGESYRADHLIRQSLESLAKKKGKQSGEAKQALAGLGSLDGQGLQGLIDRFGIAAPGTGNALTQPREFNLMFDTAAGADSRQQGWRHRMFLRPETAQGIFTNFRRLLDFNRGRLPMAVAQVGQSFRNEVQPRSGLLRLREFALAEIEHFYDPEDSRHPDFASVSELSLPLLSVEDQSAALTAPTWLQLGASVASGLVAHETLGYYLGRIFLFLTKRCGIDPRRLRFRQHPPCEMAHYAADCWDAECLLTDGCGRVDWVECVGCADRAAYDLSRHSEASGESLVAARTATGGTSRSFTPSVVEPSFGVGRLLSAILEHNYRQRPGRDEQMTYLSLPAWLAPYHCALLPMNGGSAEMRQLIRRLHRRLAVGENLAGLVDADSRGVSIGKRYARCDQLGVPFAVTVDYDSVAEVKAGALSELDSNLLSDWPADCRQPTVTLRERDSRQQVRVPIDRVPGLVRQLVGQRITWSQVMDTEAVFQGQTATKGNR</sequence>
<dbReference type="InterPro" id="IPR002314">
    <property type="entry name" value="aa-tRNA-synt_IIb"/>
</dbReference>
<reference evidence="11 12" key="1">
    <citation type="submission" date="2017-06" db="EMBL/GenBank/DDBJ databases">
        <title>A platform for efficient transgenesis in Macrostomum lignano, a flatworm model organism for stem cell research.</title>
        <authorList>
            <person name="Berezikov E."/>
        </authorList>
    </citation>
    <scope>NUCLEOTIDE SEQUENCE [LARGE SCALE GENOMIC DNA]</scope>
    <source>
        <strain evidence="11">DV1</strain>
        <tissue evidence="11">Whole organism</tissue>
    </source>
</reference>
<comment type="caution">
    <text evidence="11">The sequence shown here is derived from an EMBL/GenBank/DDBJ whole genome shotgun (WGS) entry which is preliminary data.</text>
</comment>
<dbReference type="GO" id="GO:0005739">
    <property type="term" value="C:mitochondrion"/>
    <property type="evidence" value="ECO:0007669"/>
    <property type="project" value="TreeGrafter"/>
</dbReference>
<evidence type="ECO:0000313" key="11">
    <source>
        <dbReference type="EMBL" id="PAA83642.1"/>
    </source>
</evidence>
<dbReference type="Proteomes" id="UP000215902">
    <property type="component" value="Unassembled WGS sequence"/>
</dbReference>
<evidence type="ECO:0000256" key="4">
    <source>
        <dbReference type="ARBA" id="ARBA00022741"/>
    </source>
</evidence>
<evidence type="ECO:0000256" key="5">
    <source>
        <dbReference type="ARBA" id="ARBA00022840"/>
    </source>
</evidence>
<dbReference type="STRING" id="282301.A0A267GEI0"/>
<evidence type="ECO:0000256" key="1">
    <source>
        <dbReference type="ARBA" id="ARBA00008226"/>
    </source>
</evidence>
<gene>
    <name evidence="11" type="ORF">BOX15_Mlig020212g3</name>
</gene>
<dbReference type="PANTHER" id="PTHR10745:SF0">
    <property type="entry name" value="GLYCINE--TRNA LIGASE"/>
    <property type="match status" value="1"/>
</dbReference>
<evidence type="ECO:0000256" key="7">
    <source>
        <dbReference type="ARBA" id="ARBA00023146"/>
    </source>
</evidence>
<evidence type="ECO:0000256" key="9">
    <source>
        <dbReference type="SAM" id="Coils"/>
    </source>
</evidence>
<comment type="similarity">
    <text evidence="1">Belongs to the class-II aminoacyl-tRNA synthetase family.</text>
</comment>
<dbReference type="SUPFAM" id="SSF52954">
    <property type="entry name" value="Class II aaRS ABD-related"/>
    <property type="match status" value="1"/>
</dbReference>
<feature type="coiled-coil region" evidence="9">
    <location>
        <begin position="62"/>
        <end position="96"/>
    </location>
</feature>
<accession>A0A267GEI0</accession>
<dbReference type="EC" id="6.1.1.14" evidence="2"/>
<dbReference type="NCBIfam" id="NF003211">
    <property type="entry name" value="PRK04173.1"/>
    <property type="match status" value="1"/>
</dbReference>
<dbReference type="OrthoDB" id="57698at2759"/>
<evidence type="ECO:0000256" key="3">
    <source>
        <dbReference type="ARBA" id="ARBA00022598"/>
    </source>
</evidence>
<feature type="domain" description="Aminoacyl-transfer RNA synthetases class-II family profile" evidence="10">
    <location>
        <begin position="104"/>
        <end position="511"/>
    </location>
</feature>
<dbReference type="AlphaFoldDB" id="A0A267GEI0"/>
<protein>
    <recommendedName>
        <fullName evidence="2">glycine--tRNA ligase</fullName>
        <ecNumber evidence="2">6.1.1.14</ecNumber>
    </recommendedName>
    <alternativeName>
        <fullName evidence="8">Diadenosine tetraphosphate synthetase</fullName>
    </alternativeName>
</protein>
<evidence type="ECO:0000313" key="12">
    <source>
        <dbReference type="Proteomes" id="UP000215902"/>
    </source>
</evidence>
<keyword evidence="5" id="KW-0067">ATP-binding</keyword>
<keyword evidence="4" id="KW-0547">Nucleotide-binding</keyword>
<dbReference type="EMBL" id="NIVC01000412">
    <property type="protein sequence ID" value="PAA83642.1"/>
    <property type="molecule type" value="Genomic_DNA"/>
</dbReference>
<dbReference type="InterPro" id="IPR045864">
    <property type="entry name" value="aa-tRNA-synth_II/BPL/LPL"/>
</dbReference>
<dbReference type="CDD" id="cd00774">
    <property type="entry name" value="GlyRS-like_core"/>
    <property type="match status" value="1"/>
</dbReference>